<evidence type="ECO:0000313" key="4">
    <source>
        <dbReference type="EMBL" id="EGC29044.1"/>
    </source>
</evidence>
<dbReference type="GeneID" id="10506734"/>
<name>F1A434_DICPU</name>
<comment type="similarity">
    <text evidence="2">Belongs to the NAD(P)-dependent epimerase/dehydratase family. Dihydroflavonol-4-reductase subfamily.</text>
</comment>
<dbReference type="GO" id="GO:0016616">
    <property type="term" value="F:oxidoreductase activity, acting on the CH-OH group of donors, NAD or NADP as acceptor"/>
    <property type="evidence" value="ECO:0000318"/>
    <property type="project" value="GO_Central"/>
</dbReference>
<organism evidence="4 5">
    <name type="scientific">Dictyostelium purpureum</name>
    <name type="common">Slime mold</name>
    <dbReference type="NCBI Taxonomy" id="5786"/>
    <lineage>
        <taxon>Eukaryota</taxon>
        <taxon>Amoebozoa</taxon>
        <taxon>Evosea</taxon>
        <taxon>Eumycetozoa</taxon>
        <taxon>Dictyostelia</taxon>
        <taxon>Dictyosteliales</taxon>
        <taxon>Dictyosteliaceae</taxon>
        <taxon>Dictyostelium</taxon>
    </lineage>
</organism>
<dbReference type="AlphaFoldDB" id="F1A434"/>
<protein>
    <recommendedName>
        <fullName evidence="3">NAD-dependent epimerase/dehydratase domain-containing protein</fullName>
    </recommendedName>
</protein>
<dbReference type="OrthoDB" id="17358at2759"/>
<dbReference type="Proteomes" id="UP000001064">
    <property type="component" value="Unassembled WGS sequence"/>
</dbReference>
<dbReference type="eggNOG" id="KOG1502">
    <property type="taxonomic scope" value="Eukaryota"/>
</dbReference>
<accession>F1A434</accession>
<dbReference type="SUPFAM" id="SSF51735">
    <property type="entry name" value="NAD(P)-binding Rossmann-fold domains"/>
    <property type="match status" value="1"/>
</dbReference>
<evidence type="ECO:0000256" key="1">
    <source>
        <dbReference type="ARBA" id="ARBA00023002"/>
    </source>
</evidence>
<dbReference type="EMBL" id="GL871495">
    <property type="protein sequence ID" value="EGC29044.1"/>
    <property type="molecule type" value="Genomic_DNA"/>
</dbReference>
<feature type="domain" description="NAD-dependent epimerase/dehydratase" evidence="3">
    <location>
        <begin position="5"/>
        <end position="247"/>
    </location>
</feature>
<dbReference type="PANTHER" id="PTHR10366">
    <property type="entry name" value="NAD DEPENDENT EPIMERASE/DEHYDRATASE"/>
    <property type="match status" value="1"/>
</dbReference>
<dbReference type="InParanoid" id="F1A434"/>
<dbReference type="Pfam" id="PF01370">
    <property type="entry name" value="Epimerase"/>
    <property type="match status" value="1"/>
</dbReference>
<dbReference type="STRING" id="5786.F1A434"/>
<dbReference type="InterPro" id="IPR001509">
    <property type="entry name" value="Epimerase_deHydtase"/>
</dbReference>
<dbReference type="RefSeq" id="XP_003294428.1">
    <property type="nucleotide sequence ID" value="XM_003294380.1"/>
</dbReference>
<keyword evidence="1" id="KW-0560">Oxidoreductase</keyword>
<dbReference type="PANTHER" id="PTHR10366:SF564">
    <property type="entry name" value="STEROL-4-ALPHA-CARBOXYLATE 3-DEHYDROGENASE, DECARBOXYLATING"/>
    <property type="match status" value="1"/>
</dbReference>
<evidence type="ECO:0000313" key="5">
    <source>
        <dbReference type="Proteomes" id="UP000001064"/>
    </source>
</evidence>
<dbReference type="OMA" id="ICCAYNT"/>
<dbReference type="KEGG" id="dpp:DICPUDRAFT_84906"/>
<dbReference type="Gene3D" id="3.40.50.720">
    <property type="entry name" value="NAD(P)-binding Rossmann-like Domain"/>
    <property type="match status" value="1"/>
</dbReference>
<reference evidence="5" key="1">
    <citation type="journal article" date="2011" name="Genome Biol.">
        <title>Comparative genomics of the social amoebae Dictyostelium discoideum and Dictyostelium purpureum.</title>
        <authorList>
            <consortium name="US DOE Joint Genome Institute (JGI-PGF)"/>
            <person name="Sucgang R."/>
            <person name="Kuo A."/>
            <person name="Tian X."/>
            <person name="Salerno W."/>
            <person name="Parikh A."/>
            <person name="Feasley C.L."/>
            <person name="Dalin E."/>
            <person name="Tu H."/>
            <person name="Huang E."/>
            <person name="Barry K."/>
            <person name="Lindquist E."/>
            <person name="Shapiro H."/>
            <person name="Bruce D."/>
            <person name="Schmutz J."/>
            <person name="Salamov A."/>
            <person name="Fey P."/>
            <person name="Gaudet P."/>
            <person name="Anjard C."/>
            <person name="Babu M.M."/>
            <person name="Basu S."/>
            <person name="Bushmanova Y."/>
            <person name="van der Wel H."/>
            <person name="Katoh-Kurasawa M."/>
            <person name="Dinh C."/>
            <person name="Coutinho P.M."/>
            <person name="Saito T."/>
            <person name="Elias M."/>
            <person name="Schaap P."/>
            <person name="Kay R.R."/>
            <person name="Henrissat B."/>
            <person name="Eichinger L."/>
            <person name="Rivero F."/>
            <person name="Putnam N.H."/>
            <person name="West C.M."/>
            <person name="Loomis W.F."/>
            <person name="Chisholm R.L."/>
            <person name="Shaulsky G."/>
            <person name="Strassmann J.E."/>
            <person name="Queller D.C."/>
            <person name="Kuspa A."/>
            <person name="Grigoriev I.V."/>
        </authorList>
    </citation>
    <scope>NUCLEOTIDE SEQUENCE [LARGE SCALE GENOMIC DNA]</scope>
    <source>
        <strain evidence="5">QSDP1</strain>
    </source>
</reference>
<sequence>MDQTVLVTGGSGHVALFCIIKLLKEGYRVRTTVRKLSRKEDVLASIRNSGLSVGDDEIEFVEADLSSDNGWGDAVKGCKYILHVASPFPEVQPKNEDEVIKPAVDGALRVLKAARDDTNVKRVVLTSSNAAIGYGKASENLGRPLTEDDWTILDETCSAYVKSKTLAEKAAWNFMGKECGNSKLELVVINPTAIFGPLLNSNISASVVMIKNIIKGMPTYPTFSFGVVDVRDVADIHYLAMITEEAKGNRFLIVSNDKYTTLGHLAKFIKENMPEISQNITPPPNDIDQINFKSGSNERAKRMFGWNPRPSTESIASTVKSLVDFNIVQNK</sequence>
<dbReference type="InterPro" id="IPR036291">
    <property type="entry name" value="NAD(P)-bd_dom_sf"/>
</dbReference>
<dbReference type="FunFam" id="3.40.50.720:FF:000336">
    <property type="entry name" value="Aldehyde reductase"/>
    <property type="match status" value="1"/>
</dbReference>
<dbReference type="VEuPathDB" id="AmoebaDB:DICPUDRAFT_84906"/>
<proteinExistence type="inferred from homology"/>
<evidence type="ECO:0000259" key="3">
    <source>
        <dbReference type="Pfam" id="PF01370"/>
    </source>
</evidence>
<gene>
    <name evidence="4" type="ORF">DICPUDRAFT_84906</name>
</gene>
<keyword evidence="5" id="KW-1185">Reference proteome</keyword>
<evidence type="ECO:0000256" key="2">
    <source>
        <dbReference type="ARBA" id="ARBA00023445"/>
    </source>
</evidence>
<dbReference type="InterPro" id="IPR050425">
    <property type="entry name" value="NAD(P)_dehydrat-like"/>
</dbReference>
<dbReference type="CDD" id="cd05227">
    <property type="entry name" value="AR_SDR_e"/>
    <property type="match status" value="1"/>
</dbReference>